<gene>
    <name evidence="2" type="ORF">Q8A49_28170</name>
</gene>
<evidence type="ECO:0000256" key="1">
    <source>
        <dbReference type="SAM" id="MobiDB-lite"/>
    </source>
</evidence>
<feature type="region of interest" description="Disordered" evidence="1">
    <location>
        <begin position="374"/>
        <end position="423"/>
    </location>
</feature>
<organism evidence="2 3">
    <name type="scientific">Nocardiopsis tropica</name>
    <dbReference type="NCBI Taxonomy" id="109330"/>
    <lineage>
        <taxon>Bacteria</taxon>
        <taxon>Bacillati</taxon>
        <taxon>Actinomycetota</taxon>
        <taxon>Actinomycetes</taxon>
        <taxon>Streptosporangiales</taxon>
        <taxon>Nocardiopsidaceae</taxon>
        <taxon>Nocardiopsis</taxon>
    </lineage>
</organism>
<feature type="compositionally biased region" description="Basic and acidic residues" evidence="1">
    <location>
        <begin position="553"/>
        <end position="570"/>
    </location>
</feature>
<protein>
    <submittedName>
        <fullName evidence="2">Uncharacterized protein</fullName>
    </submittedName>
</protein>
<feature type="compositionally biased region" description="Polar residues" evidence="1">
    <location>
        <begin position="469"/>
        <end position="484"/>
    </location>
</feature>
<evidence type="ECO:0000313" key="2">
    <source>
        <dbReference type="EMBL" id="MEE2054381.1"/>
    </source>
</evidence>
<dbReference type="RefSeq" id="WP_330161231.1">
    <property type="nucleotide sequence ID" value="NZ_BAAAJA010000021.1"/>
</dbReference>
<feature type="compositionally biased region" description="Pro residues" evidence="1">
    <location>
        <begin position="449"/>
        <end position="460"/>
    </location>
</feature>
<evidence type="ECO:0000313" key="3">
    <source>
        <dbReference type="Proteomes" id="UP001348641"/>
    </source>
</evidence>
<dbReference type="Proteomes" id="UP001348641">
    <property type="component" value="Unassembled WGS sequence"/>
</dbReference>
<name>A0ABU7KYK3_9ACTN</name>
<feature type="region of interest" description="Disordered" evidence="1">
    <location>
        <begin position="439"/>
        <end position="646"/>
    </location>
</feature>
<comment type="caution">
    <text evidence="2">The sequence shown here is derived from an EMBL/GenBank/DDBJ whole genome shotgun (WGS) entry which is preliminary data.</text>
</comment>
<feature type="compositionally biased region" description="Basic and acidic residues" evidence="1">
    <location>
        <begin position="490"/>
        <end position="507"/>
    </location>
</feature>
<proteinExistence type="predicted"/>
<feature type="compositionally biased region" description="Basic and acidic residues" evidence="1">
    <location>
        <begin position="518"/>
        <end position="546"/>
    </location>
</feature>
<accession>A0ABU7KYK3</accession>
<dbReference type="EMBL" id="JAUUCC010000108">
    <property type="protein sequence ID" value="MEE2054381.1"/>
    <property type="molecule type" value="Genomic_DNA"/>
</dbReference>
<reference evidence="2 3" key="1">
    <citation type="submission" date="2023-07" db="EMBL/GenBank/DDBJ databases">
        <authorList>
            <person name="Girao M."/>
            <person name="Carvalho M.F."/>
        </authorList>
    </citation>
    <scope>NUCLEOTIDE SEQUENCE [LARGE SCALE GENOMIC DNA]</scope>
    <source>
        <strain evidence="2 3">66/93</strain>
    </source>
</reference>
<sequence>MTFEPTQPQDGVDPNMFTLIDPEAIPYPLTDVWSLNYAAETLRTGGENLLGGAEDMHSTWAGLQAHYVAPESETLFAAMDPVVTRGEDIQSDLATVADALEELAEAASTARSSLNTLRIEAQSFWNKHHDKKVWWLDKDDETDEWALQENIRLKDGVNTAWATFNEAENACATRISALFGGPSYASPDQAGGDDVLVYGLPTDAGERELPEFGDMGPVNDFTAWLGTEFHPSTANFSSSTGQAAWDNLLVDGLWGSAVGLVGLSGLWHPQGGWQITPSGRWENAKNTVKDGWMDTMTFIGVHDEQGWVADGAEGTRWDRWTTNIGASWDQAVEGHTAWSRHEEDLEYTGATSTINTATWFVALPVKIGATVLTLGPGGDVLTPSNRDGSYSDGDDHSSQSGGRLPVGPSSPLPQRLEEGSTPIGERFQHDLTLLRESLLDPDQYRNTPTPRPDAPSPTPNRPVVGDGGDQSSPTAPQRGDTPQGQGEGPSSDRPRAEGTDAPRRPDQESEALSPTTRPDTEGQRGDNAEQRAEDGPERRPASRTDDDGADGQGDDRPVRRDDAPREEPARPETATGGGEGGGDQPPRDRTATGGDDGDENSKDESQEGATGAESPSRSQILPDDSIYDFDTFSSPQGRFDGDGTALGMDPHLAPEIKELIRSHPQIRVLNLNEQKMNLLIGNLERHPRGNEVASMLLGDDVRQMQNVKDIVSDLKSFDKINSVAQELRLAVDISRSGIPAENISFWGKSPGSGEDLDVAVLDGQGDILRGYQAYTPQAGAKNPISAALRKLTRQLPAGGLAQNRIGVVQLDININDLPAEELLRLREFSDGTGINLHIHFKDKVAVFPEGVIPFMEGE</sequence>